<name>A0AAU9TXT7_EUPED</name>
<dbReference type="EMBL" id="CAKOGL010000011">
    <property type="protein sequence ID" value="CAH2091798.1"/>
    <property type="molecule type" value="Genomic_DNA"/>
</dbReference>
<organism evidence="1 2">
    <name type="scientific">Euphydryas editha</name>
    <name type="common">Edith's checkerspot</name>
    <dbReference type="NCBI Taxonomy" id="104508"/>
    <lineage>
        <taxon>Eukaryota</taxon>
        <taxon>Metazoa</taxon>
        <taxon>Ecdysozoa</taxon>
        <taxon>Arthropoda</taxon>
        <taxon>Hexapoda</taxon>
        <taxon>Insecta</taxon>
        <taxon>Pterygota</taxon>
        <taxon>Neoptera</taxon>
        <taxon>Endopterygota</taxon>
        <taxon>Lepidoptera</taxon>
        <taxon>Glossata</taxon>
        <taxon>Ditrysia</taxon>
        <taxon>Papilionoidea</taxon>
        <taxon>Nymphalidae</taxon>
        <taxon>Nymphalinae</taxon>
        <taxon>Euphydryas</taxon>
    </lineage>
</organism>
<comment type="caution">
    <text evidence="1">The sequence shown here is derived from an EMBL/GenBank/DDBJ whole genome shotgun (WGS) entry which is preliminary data.</text>
</comment>
<proteinExistence type="predicted"/>
<sequence length="185" mass="20000">MPGGRLVRSVPLDVKPRLVIVFGALEPVSRCAAPVSVIKVASCASLAGLVIAALMARATAPDADGLTEGRPPLAARTPAPAPLARPHSTATWNLCNCLQLKREFHPAYVPSLHDRRGYRFMAGELLRWIRSISSDGSREARAKGRAVAGCGSPPARSRARRQCGMCQRTERLFRWSVALTLPVFH</sequence>
<evidence type="ECO:0000313" key="1">
    <source>
        <dbReference type="EMBL" id="CAH2091798.1"/>
    </source>
</evidence>
<reference evidence="1" key="1">
    <citation type="submission" date="2022-03" db="EMBL/GenBank/DDBJ databases">
        <authorList>
            <person name="Tunstrom K."/>
        </authorList>
    </citation>
    <scope>NUCLEOTIDE SEQUENCE</scope>
</reference>
<dbReference type="AlphaFoldDB" id="A0AAU9TXT7"/>
<dbReference type="Proteomes" id="UP001153954">
    <property type="component" value="Unassembled WGS sequence"/>
</dbReference>
<gene>
    <name evidence="1" type="ORF">EEDITHA_LOCUS7628</name>
</gene>
<evidence type="ECO:0000313" key="2">
    <source>
        <dbReference type="Proteomes" id="UP001153954"/>
    </source>
</evidence>
<accession>A0AAU9TXT7</accession>
<protein>
    <submittedName>
        <fullName evidence="1">Uncharacterized protein</fullName>
    </submittedName>
</protein>
<keyword evidence="2" id="KW-1185">Reference proteome</keyword>